<organism evidence="4 5">
    <name type="scientific">Penicillium alfredii</name>
    <dbReference type="NCBI Taxonomy" id="1506179"/>
    <lineage>
        <taxon>Eukaryota</taxon>
        <taxon>Fungi</taxon>
        <taxon>Dikarya</taxon>
        <taxon>Ascomycota</taxon>
        <taxon>Pezizomycotina</taxon>
        <taxon>Eurotiomycetes</taxon>
        <taxon>Eurotiomycetidae</taxon>
        <taxon>Eurotiales</taxon>
        <taxon>Aspergillaceae</taxon>
        <taxon>Penicillium</taxon>
    </lineage>
</organism>
<reference evidence="4" key="2">
    <citation type="journal article" date="2023" name="IMA Fungus">
        <title>Comparative genomic study of the Penicillium genus elucidates a diverse pangenome and 15 lateral gene transfer events.</title>
        <authorList>
            <person name="Petersen C."/>
            <person name="Sorensen T."/>
            <person name="Nielsen M.R."/>
            <person name="Sondergaard T.E."/>
            <person name="Sorensen J.L."/>
            <person name="Fitzpatrick D.A."/>
            <person name="Frisvad J.C."/>
            <person name="Nielsen K.L."/>
        </authorList>
    </citation>
    <scope>NUCLEOTIDE SEQUENCE</scope>
    <source>
        <strain evidence="4">IBT 34128</strain>
    </source>
</reference>
<dbReference type="EMBL" id="JAPMSZ010000001">
    <property type="protein sequence ID" value="KAJ5115206.1"/>
    <property type="molecule type" value="Genomic_DNA"/>
</dbReference>
<evidence type="ECO:0000313" key="5">
    <source>
        <dbReference type="Proteomes" id="UP001141434"/>
    </source>
</evidence>
<feature type="region of interest" description="Disordered" evidence="1">
    <location>
        <begin position="350"/>
        <end position="446"/>
    </location>
</feature>
<feature type="chain" id="PRO_5040808176" evidence="3">
    <location>
        <begin position="19"/>
        <end position="446"/>
    </location>
</feature>
<evidence type="ECO:0000313" key="4">
    <source>
        <dbReference type="EMBL" id="KAJ5115206.1"/>
    </source>
</evidence>
<keyword evidence="2" id="KW-1133">Transmembrane helix</keyword>
<feature type="compositionally biased region" description="Pro residues" evidence="1">
    <location>
        <begin position="356"/>
        <end position="373"/>
    </location>
</feature>
<protein>
    <submittedName>
        <fullName evidence="4">Uncharacterized protein</fullName>
    </submittedName>
</protein>
<accession>A0A9W9GAR1</accession>
<evidence type="ECO:0000256" key="1">
    <source>
        <dbReference type="SAM" id="MobiDB-lite"/>
    </source>
</evidence>
<dbReference type="OrthoDB" id="3795566at2759"/>
<keyword evidence="5" id="KW-1185">Reference proteome</keyword>
<evidence type="ECO:0000256" key="3">
    <source>
        <dbReference type="SAM" id="SignalP"/>
    </source>
</evidence>
<reference evidence="4" key="1">
    <citation type="submission" date="2022-11" db="EMBL/GenBank/DDBJ databases">
        <authorList>
            <person name="Petersen C."/>
        </authorList>
    </citation>
    <scope>NUCLEOTIDE SEQUENCE</scope>
    <source>
        <strain evidence="4">IBT 34128</strain>
    </source>
</reference>
<feature type="compositionally biased region" description="Low complexity" evidence="1">
    <location>
        <begin position="374"/>
        <end position="412"/>
    </location>
</feature>
<dbReference type="GeneID" id="81390716"/>
<evidence type="ECO:0000256" key="2">
    <source>
        <dbReference type="SAM" id="Phobius"/>
    </source>
</evidence>
<dbReference type="AlphaFoldDB" id="A0A9W9GAR1"/>
<keyword evidence="2" id="KW-0812">Transmembrane</keyword>
<dbReference type="Proteomes" id="UP001141434">
    <property type="component" value="Unassembled WGS sequence"/>
</dbReference>
<comment type="caution">
    <text evidence="4">The sequence shown here is derived from an EMBL/GenBank/DDBJ whole genome shotgun (WGS) entry which is preliminary data.</text>
</comment>
<feature type="transmembrane region" description="Helical" evidence="2">
    <location>
        <begin position="285"/>
        <end position="305"/>
    </location>
</feature>
<feature type="transmembrane region" description="Helical" evidence="2">
    <location>
        <begin position="247"/>
        <end position="273"/>
    </location>
</feature>
<keyword evidence="2" id="KW-0472">Membrane</keyword>
<feature type="signal peptide" evidence="3">
    <location>
        <begin position="1"/>
        <end position="18"/>
    </location>
</feature>
<keyword evidence="3" id="KW-0732">Signal</keyword>
<sequence>MKLFAAPLLLAQLTGVYATPWIGTQYVAMVEKTIAEGYTGRYITDDPIMRTSTVEISPTATDPSVISTITEVDKYSPDVTVVNLVVEPSEGVAITDHSYPNFYVNVVYTAPPSCSYTTKQTITTAIPVAVPYAAKGLVEPTKVTTSTTTYSYIDEDSTRTMAFLDPSDIPSDVYSSASDNYKPAMYTRCMSYYTSSGGSSSRYSSGDDDNSRYSGCSKFIWYIGGSEFSGGYCCSDGCHYTWGIPPWGLALAIFFSWFGLFLIIGLIESWFIFRRAMLGQKVRRGLPYGFACLCPILSCLSLLTVKKYPPKSPEEQAVLAAKWKEMSAGSKLGLWLKYMFRRSDPSAVKLAASAPPSVPPTSGPFPPQGPWYPPSQSGPGAPPMAAYPQQGYPPQQGFPQQGYPSQQGYAPQPGYPPQSVSPVSALRSEDPNGQPKIPTVNESERT</sequence>
<dbReference type="RefSeq" id="XP_056516398.1">
    <property type="nucleotide sequence ID" value="XM_056651548.1"/>
</dbReference>
<name>A0A9W9GAR1_9EURO</name>
<proteinExistence type="predicted"/>
<gene>
    <name evidence="4" type="ORF">NUU61_000965</name>
</gene>